<accession>A0A7R9MK02</accession>
<dbReference type="EMBL" id="CAJPVJ010024183">
    <property type="protein sequence ID" value="CAG2178702.1"/>
    <property type="molecule type" value="Genomic_DNA"/>
</dbReference>
<evidence type="ECO:0000256" key="3">
    <source>
        <dbReference type="ARBA" id="ARBA00023015"/>
    </source>
</evidence>
<dbReference type="PANTHER" id="PTHR13114:SF7">
    <property type="entry name" value="MEDIATOR OF RNA POLYMERASE II TRANSCRIPTION SUBUNIT 17"/>
    <property type="match status" value="1"/>
</dbReference>
<dbReference type="GO" id="GO:0003712">
    <property type="term" value="F:transcription coregulator activity"/>
    <property type="evidence" value="ECO:0007669"/>
    <property type="project" value="InterPro"/>
</dbReference>
<keyword evidence="4 6" id="KW-0804">Transcription</keyword>
<organism evidence="7">
    <name type="scientific">Oppiella nova</name>
    <dbReference type="NCBI Taxonomy" id="334625"/>
    <lineage>
        <taxon>Eukaryota</taxon>
        <taxon>Metazoa</taxon>
        <taxon>Ecdysozoa</taxon>
        <taxon>Arthropoda</taxon>
        <taxon>Chelicerata</taxon>
        <taxon>Arachnida</taxon>
        <taxon>Acari</taxon>
        <taxon>Acariformes</taxon>
        <taxon>Sarcoptiformes</taxon>
        <taxon>Oribatida</taxon>
        <taxon>Brachypylina</taxon>
        <taxon>Oppioidea</taxon>
        <taxon>Oppiidae</taxon>
        <taxon>Oppiella</taxon>
    </lineage>
</organism>
<evidence type="ECO:0000256" key="2">
    <source>
        <dbReference type="ARBA" id="ARBA00005635"/>
    </source>
</evidence>
<dbReference type="Proteomes" id="UP000728032">
    <property type="component" value="Unassembled WGS sequence"/>
</dbReference>
<dbReference type="Pfam" id="PF10156">
    <property type="entry name" value="Med17"/>
    <property type="match status" value="1"/>
</dbReference>
<evidence type="ECO:0000313" key="7">
    <source>
        <dbReference type="EMBL" id="CAD7661566.1"/>
    </source>
</evidence>
<evidence type="ECO:0000256" key="6">
    <source>
        <dbReference type="RuleBase" id="RU364140"/>
    </source>
</evidence>
<comment type="subcellular location">
    <subcellularLocation>
        <location evidence="1 6">Nucleus</location>
    </subcellularLocation>
</comment>
<dbReference type="InterPro" id="IPR019313">
    <property type="entry name" value="Mediator_Med17"/>
</dbReference>
<dbReference type="OrthoDB" id="10058398at2759"/>
<proteinExistence type="inferred from homology"/>
<keyword evidence="8" id="KW-1185">Reference proteome</keyword>
<dbReference type="GO" id="GO:0016592">
    <property type="term" value="C:mediator complex"/>
    <property type="evidence" value="ECO:0007669"/>
    <property type="project" value="InterPro"/>
</dbReference>
<evidence type="ECO:0000256" key="5">
    <source>
        <dbReference type="ARBA" id="ARBA00023242"/>
    </source>
</evidence>
<comment type="similarity">
    <text evidence="2 6">Belongs to the Mediator complex subunit 17 family.</text>
</comment>
<feature type="non-terminal residue" evidence="7">
    <location>
        <position position="1"/>
    </location>
</feature>
<keyword evidence="3 6" id="KW-0805">Transcription regulation</keyword>
<name>A0A7R9MK02_9ACAR</name>
<reference evidence="7" key="1">
    <citation type="submission" date="2020-11" db="EMBL/GenBank/DDBJ databases">
        <authorList>
            <person name="Tran Van P."/>
        </authorList>
    </citation>
    <scope>NUCLEOTIDE SEQUENCE</scope>
</reference>
<evidence type="ECO:0000256" key="4">
    <source>
        <dbReference type="ARBA" id="ARBA00023163"/>
    </source>
</evidence>
<evidence type="ECO:0000313" key="8">
    <source>
        <dbReference type="Proteomes" id="UP000728032"/>
    </source>
</evidence>
<keyword evidence="5 6" id="KW-0539">Nucleus</keyword>
<comment type="subunit">
    <text evidence="6">Component of the Mediator complex.</text>
</comment>
<comment type="function">
    <text evidence="6">Component of the Mediator complex, a coactivator involved in the regulated transcription of nearly all RNA polymerase II-dependent genes. Mediator functions as a bridge to convey information from gene-specific regulatory proteins to the basal RNA polymerase II transcription machinery. Mediator is recruited to promoters by direct interactions with regulatory proteins and serves as a scaffold for the assembly of a functional preinitiation complex with RNA polymerase II and the general transcription factors.</text>
</comment>
<dbReference type="EMBL" id="OC939008">
    <property type="protein sequence ID" value="CAD7661566.1"/>
    <property type="molecule type" value="Genomic_DNA"/>
</dbReference>
<keyword evidence="6" id="KW-0010">Activator</keyword>
<dbReference type="GO" id="GO:0070847">
    <property type="term" value="C:core mediator complex"/>
    <property type="evidence" value="ECO:0007669"/>
    <property type="project" value="TreeGrafter"/>
</dbReference>
<sequence>MSSLSVNVSVEPLDEYQVQEITYDGQEKYIQPLSMSENLTKMVQKIDFAKIDTEASDGTNGVEAMDETPEVESKELATFQPSLWPFDSIRNKLKQALTEVTVLYDVLNPVSQEPIENKPITALVAKKKALATVATIISNGCDRMRSAQTEANRNRSTDFHSELFQMRQNWRLRKKENSILGDLSYRSAGSRFPHSGTFEVTKNEEQCTSGTGSRASALKVKVPSDLEGGSFFQVKTQKDNEVIGDGEASVPIPPVLQSNVDLNWHQKLENAQNVLFNKELFAQLAREAVQLQ</sequence>
<dbReference type="GO" id="GO:0006357">
    <property type="term" value="P:regulation of transcription by RNA polymerase II"/>
    <property type="evidence" value="ECO:0007669"/>
    <property type="project" value="InterPro"/>
</dbReference>
<evidence type="ECO:0000256" key="1">
    <source>
        <dbReference type="ARBA" id="ARBA00004123"/>
    </source>
</evidence>
<dbReference type="AlphaFoldDB" id="A0A7R9MK02"/>
<protein>
    <recommendedName>
        <fullName evidence="6">Mediator of RNA polymerase II transcription subunit 17</fullName>
    </recommendedName>
    <alternativeName>
        <fullName evidence="6">Mediator complex subunit 17</fullName>
    </alternativeName>
</protein>
<dbReference type="PANTHER" id="PTHR13114">
    <property type="entry name" value="MEDIATOR OF RNA POLYMERASE II TRANSCRIPTION SUBUNIT 17"/>
    <property type="match status" value="1"/>
</dbReference>
<gene>
    <name evidence="6" type="primary">MED17</name>
    <name evidence="7" type="ORF">ONB1V03_LOCUS18127</name>
</gene>